<keyword evidence="5" id="KW-0809">Transit peptide</keyword>
<gene>
    <name evidence="7" type="ORF">K432DRAFT_381862</name>
</gene>
<dbReference type="GO" id="GO:0005739">
    <property type="term" value="C:mitochondrion"/>
    <property type="evidence" value="ECO:0007669"/>
    <property type="project" value="UniProtKB-SubCell"/>
</dbReference>
<organism evidence="7 8">
    <name type="scientific">Lepidopterella palustris CBS 459.81</name>
    <dbReference type="NCBI Taxonomy" id="1314670"/>
    <lineage>
        <taxon>Eukaryota</taxon>
        <taxon>Fungi</taxon>
        <taxon>Dikarya</taxon>
        <taxon>Ascomycota</taxon>
        <taxon>Pezizomycotina</taxon>
        <taxon>Dothideomycetes</taxon>
        <taxon>Pleosporomycetidae</taxon>
        <taxon>Mytilinidiales</taxon>
        <taxon>Argynnaceae</taxon>
        <taxon>Lepidopterella</taxon>
    </lineage>
</organism>
<feature type="compositionally biased region" description="Basic and acidic residues" evidence="6">
    <location>
        <begin position="298"/>
        <end position="309"/>
    </location>
</feature>
<dbReference type="InterPro" id="IPR010487">
    <property type="entry name" value="NGRN/Rrg9"/>
</dbReference>
<evidence type="ECO:0000256" key="6">
    <source>
        <dbReference type="SAM" id="MobiDB-lite"/>
    </source>
</evidence>
<dbReference type="OrthoDB" id="5578174at2759"/>
<dbReference type="EMBL" id="KV744943">
    <property type="protein sequence ID" value="OCK80855.1"/>
    <property type="molecule type" value="Genomic_DNA"/>
</dbReference>
<dbReference type="GO" id="GO:0005634">
    <property type="term" value="C:nucleus"/>
    <property type="evidence" value="ECO:0007669"/>
    <property type="project" value="TreeGrafter"/>
</dbReference>
<feature type="compositionally biased region" description="Low complexity" evidence="6">
    <location>
        <begin position="121"/>
        <end position="133"/>
    </location>
</feature>
<feature type="compositionally biased region" description="Basic and acidic residues" evidence="6">
    <location>
        <begin position="73"/>
        <end position="92"/>
    </location>
</feature>
<evidence type="ECO:0000313" key="7">
    <source>
        <dbReference type="EMBL" id="OCK80855.1"/>
    </source>
</evidence>
<evidence type="ECO:0000256" key="3">
    <source>
        <dbReference type="ARBA" id="ARBA00010895"/>
    </source>
</evidence>
<evidence type="ECO:0000256" key="2">
    <source>
        <dbReference type="ARBA" id="ARBA00004173"/>
    </source>
</evidence>
<dbReference type="Pfam" id="PF06413">
    <property type="entry name" value="Neugrin"/>
    <property type="match status" value="1"/>
</dbReference>
<dbReference type="PANTHER" id="PTHR13475:SF3">
    <property type="entry name" value="NEUGRIN"/>
    <property type="match status" value="1"/>
</dbReference>
<dbReference type="Proteomes" id="UP000250266">
    <property type="component" value="Unassembled WGS sequence"/>
</dbReference>
<reference evidence="7 8" key="1">
    <citation type="journal article" date="2016" name="Nat. Commun.">
        <title>Ectomycorrhizal ecology is imprinted in the genome of the dominant symbiotic fungus Cenococcum geophilum.</title>
        <authorList>
            <consortium name="DOE Joint Genome Institute"/>
            <person name="Peter M."/>
            <person name="Kohler A."/>
            <person name="Ohm R.A."/>
            <person name="Kuo A."/>
            <person name="Krutzmann J."/>
            <person name="Morin E."/>
            <person name="Arend M."/>
            <person name="Barry K.W."/>
            <person name="Binder M."/>
            <person name="Choi C."/>
            <person name="Clum A."/>
            <person name="Copeland A."/>
            <person name="Grisel N."/>
            <person name="Haridas S."/>
            <person name="Kipfer T."/>
            <person name="LaButti K."/>
            <person name="Lindquist E."/>
            <person name="Lipzen A."/>
            <person name="Maire R."/>
            <person name="Meier B."/>
            <person name="Mihaltcheva S."/>
            <person name="Molinier V."/>
            <person name="Murat C."/>
            <person name="Poggeler S."/>
            <person name="Quandt C.A."/>
            <person name="Sperisen C."/>
            <person name="Tritt A."/>
            <person name="Tisserant E."/>
            <person name="Crous P.W."/>
            <person name="Henrissat B."/>
            <person name="Nehls U."/>
            <person name="Egli S."/>
            <person name="Spatafora J.W."/>
            <person name="Grigoriev I.V."/>
            <person name="Martin F.M."/>
        </authorList>
    </citation>
    <scope>NUCLEOTIDE SEQUENCE [LARGE SCALE GENOMIC DNA]</scope>
    <source>
        <strain evidence="7 8">CBS 459.81</strain>
    </source>
</reference>
<proteinExistence type="inferred from homology"/>
<name>A0A8E2JFL9_9PEZI</name>
<feature type="region of interest" description="Disordered" evidence="6">
    <location>
        <begin position="276"/>
        <end position="309"/>
    </location>
</feature>
<dbReference type="PANTHER" id="PTHR13475">
    <property type="entry name" value="NEUGRIN"/>
    <property type="match status" value="1"/>
</dbReference>
<evidence type="ECO:0000313" key="8">
    <source>
        <dbReference type="Proteomes" id="UP000250266"/>
    </source>
</evidence>
<keyword evidence="8" id="KW-1185">Reference proteome</keyword>
<evidence type="ECO:0000256" key="5">
    <source>
        <dbReference type="ARBA" id="ARBA00022946"/>
    </source>
</evidence>
<evidence type="ECO:0000256" key="4">
    <source>
        <dbReference type="ARBA" id="ARBA00013566"/>
    </source>
</evidence>
<sequence length="309" mass="35503">MTCSGCSRRTLEVFLKGAIGIELLPSTRLSLHYNFQTTRHFTTGARLKYPMSSAPRSLPRKWYFDASQKFAKPEQSEFKPSRSRDRSSEPHSEVATPSTIDAFSTSAPKRSRKKDDNYSLPRQQSARAASAPANQPEYFVKEPWQTHKAALKNKFGDEGWNPRKKLSPDAMEGIRHLHKQYPDKFTTPVLADHFKVSPEAIRRILKSKWRPSDEEQEARMLRWDKRGERIWSQLVETGAKPPKKWRDMGVGRVGGGEAPRWKTRGRNQVIINPSVGDEYMMDDGPGYSAWEGQQQPQEQRKSLLSERML</sequence>
<dbReference type="AlphaFoldDB" id="A0A8E2JFL9"/>
<feature type="compositionally biased region" description="Polar residues" evidence="6">
    <location>
        <begin position="95"/>
        <end position="108"/>
    </location>
</feature>
<comment type="subcellular location">
    <subcellularLocation>
        <location evidence="2">Mitochondrion</location>
    </subcellularLocation>
</comment>
<evidence type="ECO:0000256" key="1">
    <source>
        <dbReference type="ARBA" id="ARBA00003548"/>
    </source>
</evidence>
<comment type="similarity">
    <text evidence="3">Belongs to the RRG9 family.</text>
</comment>
<comment type="function">
    <text evidence="1">Required for respiratory activity and maintenance and expression of the mitochondrial genome.</text>
</comment>
<feature type="region of interest" description="Disordered" evidence="6">
    <location>
        <begin position="73"/>
        <end position="136"/>
    </location>
</feature>
<protein>
    <recommendedName>
        <fullName evidence="4">Required for respiratory growth protein 9, mitochondrial</fullName>
    </recommendedName>
</protein>
<accession>A0A8E2JFL9</accession>